<comment type="subunit">
    <text evidence="5">Heterodimer of a large and a small subunit.</text>
</comment>
<dbReference type="Pfam" id="PF01058">
    <property type="entry name" value="Oxidored_q6"/>
    <property type="match status" value="1"/>
</dbReference>
<evidence type="ECO:0000256" key="7">
    <source>
        <dbReference type="ARBA" id="ARBA00022485"/>
    </source>
</evidence>
<sequence length="372" mass="39862">MRKRPDKTLGESLRDHGLSRRGFLKLCAATASLMALPPSMVPAIAAALEQARRPSVIWLSFQECTGCTESLTRAHAPTLEDLILDFISLDYHHTLQAASGDAAEEARFQAMEENKGRYLVIVDGSIPGPDANPGFSTVAGHSNYDILMETVEHAAAVIAVGTCAAFGGLPQARPNPTGAMSVMELVRDKPVINVPGCPPIPMVITGVVAHYLVFGRLPELDGYGRPLAFYGQSIHDRCYRRPFYDKGLFAESFDDEGAKQGWCLYRLGCKGPTTYNACATMKWNDGTSWPVEAGHPCLGCSEPKFWDAGGFYEPVSVPLTLGPTTLLGAGAAGAVVGGGLATLARKQRKEEAGARQPVTVDELEQKLSTTPP</sequence>
<evidence type="ECO:0000259" key="16">
    <source>
        <dbReference type="Pfam" id="PF01058"/>
    </source>
</evidence>
<comment type="cofactor">
    <cofactor evidence="2">
        <name>[4Fe-4S] cluster</name>
        <dbReference type="ChEBI" id="CHEBI:49883"/>
    </cofactor>
</comment>
<evidence type="ECO:0000259" key="17">
    <source>
        <dbReference type="Pfam" id="PF14720"/>
    </source>
</evidence>
<dbReference type="Proteomes" id="UP000680679">
    <property type="component" value="Chromosome"/>
</dbReference>
<dbReference type="NCBIfam" id="TIGR01409">
    <property type="entry name" value="TAT_signal_seq"/>
    <property type="match status" value="1"/>
</dbReference>
<dbReference type="PANTHER" id="PTHR30013:SF7">
    <property type="entry name" value="HYDROGENASE-2 SMALL CHAIN"/>
    <property type="match status" value="1"/>
</dbReference>
<protein>
    <recommendedName>
        <fullName evidence="6">hydrogenase (acceptor)</fullName>
        <ecNumber evidence="6">1.12.99.6</ecNumber>
    </recommendedName>
</protein>
<evidence type="ECO:0000256" key="4">
    <source>
        <dbReference type="ARBA" id="ARBA00006605"/>
    </source>
</evidence>
<evidence type="ECO:0000256" key="9">
    <source>
        <dbReference type="ARBA" id="ARBA00022729"/>
    </source>
</evidence>
<keyword evidence="12" id="KW-0411">Iron-sulfur</keyword>
<evidence type="ECO:0000256" key="8">
    <source>
        <dbReference type="ARBA" id="ARBA00022723"/>
    </source>
</evidence>
<dbReference type="InterPro" id="IPR037148">
    <property type="entry name" value="NiFe-Hase_small_C_sf"/>
</dbReference>
<keyword evidence="8" id="KW-0479">Metal-binding</keyword>
<evidence type="ECO:0000313" key="18">
    <source>
        <dbReference type="EMBL" id="BCU07573.1"/>
    </source>
</evidence>
<comment type="cofactor">
    <cofactor evidence="1">
        <name>[3Fe-4S] cluster</name>
        <dbReference type="ChEBI" id="CHEBI:21137"/>
    </cofactor>
</comment>
<dbReference type="InterPro" id="IPR037024">
    <property type="entry name" value="NiFe_Hase_small_N_sf"/>
</dbReference>
<evidence type="ECO:0000256" key="6">
    <source>
        <dbReference type="ARBA" id="ARBA00012082"/>
    </source>
</evidence>
<reference evidence="18 19" key="1">
    <citation type="submission" date="2021-04" db="EMBL/GenBank/DDBJ databases">
        <title>Complete genome sequencing of Allochromatium tepidum strain NZ.</title>
        <authorList>
            <person name="Tsukatani Y."/>
            <person name="Mori H."/>
        </authorList>
    </citation>
    <scope>NUCLEOTIDE SEQUENCE [LARGE SCALE GENOMIC DNA]</scope>
    <source>
        <strain evidence="18 19">NZ</strain>
    </source>
</reference>
<evidence type="ECO:0000256" key="1">
    <source>
        <dbReference type="ARBA" id="ARBA00001927"/>
    </source>
</evidence>
<evidence type="ECO:0000256" key="11">
    <source>
        <dbReference type="ARBA" id="ARBA00023004"/>
    </source>
</evidence>
<feature type="region of interest" description="Disordered" evidence="15">
    <location>
        <begin position="346"/>
        <end position="372"/>
    </location>
</feature>
<dbReference type="PANTHER" id="PTHR30013">
    <property type="entry name" value="NIFE / NIFESE HYDROGENASE SMALL SUBUNIT FAMILY MEMBER"/>
    <property type="match status" value="1"/>
</dbReference>
<evidence type="ECO:0000256" key="5">
    <source>
        <dbReference type="ARBA" id="ARBA00011771"/>
    </source>
</evidence>
<dbReference type="Pfam" id="PF14720">
    <property type="entry name" value="NiFe_hyd_SSU_C"/>
    <property type="match status" value="1"/>
</dbReference>
<dbReference type="EMBL" id="AP024563">
    <property type="protein sequence ID" value="BCU07573.1"/>
    <property type="molecule type" value="Genomic_DNA"/>
</dbReference>
<keyword evidence="11" id="KW-0408">Iron</keyword>
<evidence type="ECO:0000256" key="10">
    <source>
        <dbReference type="ARBA" id="ARBA00023002"/>
    </source>
</evidence>
<dbReference type="Gene3D" id="3.40.50.700">
    <property type="entry name" value="NADH:ubiquinone oxidoreductase-like, 20kDa subunit"/>
    <property type="match status" value="1"/>
</dbReference>
<dbReference type="NCBIfam" id="TIGR00391">
    <property type="entry name" value="hydA"/>
    <property type="match status" value="1"/>
</dbReference>
<feature type="domain" description="Cytochrome-c3 hydrogenase C-terminal" evidence="17">
    <location>
        <begin position="230"/>
        <end position="309"/>
    </location>
</feature>
<evidence type="ECO:0000256" key="3">
    <source>
        <dbReference type="ARBA" id="ARBA00004196"/>
    </source>
</evidence>
<evidence type="ECO:0000313" key="19">
    <source>
        <dbReference type="Proteomes" id="UP000680679"/>
    </source>
</evidence>
<dbReference type="RefSeq" id="WP_213378668.1">
    <property type="nucleotide sequence ID" value="NZ_AP024563.1"/>
</dbReference>
<dbReference type="InterPro" id="IPR006137">
    <property type="entry name" value="NADH_UbQ_OxRdtase-like_20kDa"/>
</dbReference>
<comment type="similarity">
    <text evidence="4">Belongs to the [NiFe]/[NiFeSe] hydrogenase small subunit family.</text>
</comment>
<evidence type="ECO:0000256" key="13">
    <source>
        <dbReference type="ARBA" id="ARBA00023291"/>
    </source>
</evidence>
<comment type="catalytic activity">
    <reaction evidence="14">
        <text>H2 + A = AH2</text>
        <dbReference type="Rhea" id="RHEA:12116"/>
        <dbReference type="ChEBI" id="CHEBI:13193"/>
        <dbReference type="ChEBI" id="CHEBI:17499"/>
        <dbReference type="ChEBI" id="CHEBI:18276"/>
        <dbReference type="EC" id="1.12.99.6"/>
    </reaction>
</comment>
<keyword evidence="10" id="KW-0560">Oxidoreductase</keyword>
<evidence type="ECO:0000256" key="14">
    <source>
        <dbReference type="ARBA" id="ARBA00048757"/>
    </source>
</evidence>
<dbReference type="InterPro" id="IPR019546">
    <property type="entry name" value="TAT_signal_bac_arc"/>
</dbReference>
<accession>A0ABN6GDB9</accession>
<evidence type="ECO:0000256" key="15">
    <source>
        <dbReference type="SAM" id="MobiDB-lite"/>
    </source>
</evidence>
<dbReference type="InterPro" id="IPR006311">
    <property type="entry name" value="TAT_signal"/>
</dbReference>
<dbReference type="PRINTS" id="PR00614">
    <property type="entry name" value="NIHGNASESMLL"/>
</dbReference>
<dbReference type="SUPFAM" id="SSF56770">
    <property type="entry name" value="HydA/Nqo6-like"/>
    <property type="match status" value="1"/>
</dbReference>
<dbReference type="Gene3D" id="4.10.480.10">
    <property type="entry name" value="Cytochrome-c3 hydrogenase, C-terminal domain"/>
    <property type="match status" value="1"/>
</dbReference>
<keyword evidence="7" id="KW-0004">4Fe-4S</keyword>
<feature type="domain" description="NADH:ubiquinone oxidoreductase-like 20kDa subunit" evidence="16">
    <location>
        <begin position="64"/>
        <end position="210"/>
    </location>
</feature>
<dbReference type="InterPro" id="IPR027394">
    <property type="entry name" value="Cytochrome-c3_hydrogenase_C"/>
</dbReference>
<dbReference type="EC" id="1.12.99.6" evidence="6"/>
<dbReference type="InterPro" id="IPR001821">
    <property type="entry name" value="NiFe_hydrogenase_ssu"/>
</dbReference>
<keyword evidence="9" id="KW-0732">Signal</keyword>
<keyword evidence="13" id="KW-0003">3Fe-4S</keyword>
<name>A0ABN6GDB9_9GAMM</name>
<evidence type="ECO:0000256" key="12">
    <source>
        <dbReference type="ARBA" id="ARBA00023014"/>
    </source>
</evidence>
<comment type="subcellular location">
    <subcellularLocation>
        <location evidence="3">Cell envelope</location>
    </subcellularLocation>
</comment>
<keyword evidence="19" id="KW-1185">Reference proteome</keyword>
<proteinExistence type="inferred from homology"/>
<dbReference type="PROSITE" id="PS51318">
    <property type="entry name" value="TAT"/>
    <property type="match status" value="1"/>
</dbReference>
<gene>
    <name evidence="18" type="primary">mbhS2</name>
    <name evidence="18" type="ORF">Atep_22500</name>
</gene>
<dbReference type="PIRSF" id="PIRSF000310">
    <property type="entry name" value="NiFe_hyd_ssu"/>
    <property type="match status" value="1"/>
</dbReference>
<organism evidence="18 19">
    <name type="scientific">Allochromatium tepidum</name>
    <dbReference type="NCBI Taxonomy" id="553982"/>
    <lineage>
        <taxon>Bacteria</taxon>
        <taxon>Pseudomonadati</taxon>
        <taxon>Pseudomonadota</taxon>
        <taxon>Gammaproteobacteria</taxon>
        <taxon>Chromatiales</taxon>
        <taxon>Chromatiaceae</taxon>
        <taxon>Allochromatium</taxon>
    </lineage>
</organism>
<evidence type="ECO:0000256" key="2">
    <source>
        <dbReference type="ARBA" id="ARBA00001966"/>
    </source>
</evidence>